<dbReference type="GO" id="GO:0005634">
    <property type="term" value="C:nucleus"/>
    <property type="evidence" value="ECO:0007669"/>
    <property type="project" value="UniProtKB-SubCell"/>
</dbReference>
<evidence type="ECO:0000256" key="2">
    <source>
        <dbReference type="ARBA" id="ARBA00022737"/>
    </source>
</evidence>
<dbReference type="SMART" id="SM00355">
    <property type="entry name" value="ZnF_C2H2"/>
    <property type="match status" value="13"/>
</dbReference>
<dbReference type="AlphaFoldDB" id="A0A6J1NDC0"/>
<keyword evidence="8" id="KW-1185">Reference proteome</keyword>
<dbReference type="PANTHER" id="PTHR24379:SF121">
    <property type="entry name" value="C2H2-TYPE DOMAIN-CONTAINING PROTEIN"/>
    <property type="match status" value="1"/>
</dbReference>
<dbReference type="PROSITE" id="PS50157">
    <property type="entry name" value="ZINC_FINGER_C2H2_2"/>
    <property type="match status" value="8"/>
</dbReference>
<dbReference type="PANTHER" id="PTHR24379">
    <property type="entry name" value="KRAB AND ZINC FINGER DOMAIN-CONTAINING"/>
    <property type="match status" value="1"/>
</dbReference>
<evidence type="ECO:0000256" key="3">
    <source>
        <dbReference type="ARBA" id="ARBA00022771"/>
    </source>
</evidence>
<organism evidence="8 9">
    <name type="scientific">Bicyclus anynana</name>
    <name type="common">Squinting bush brown butterfly</name>
    <dbReference type="NCBI Taxonomy" id="110368"/>
    <lineage>
        <taxon>Eukaryota</taxon>
        <taxon>Metazoa</taxon>
        <taxon>Ecdysozoa</taxon>
        <taxon>Arthropoda</taxon>
        <taxon>Hexapoda</taxon>
        <taxon>Insecta</taxon>
        <taxon>Pterygota</taxon>
        <taxon>Neoptera</taxon>
        <taxon>Endopterygota</taxon>
        <taxon>Lepidoptera</taxon>
        <taxon>Glossata</taxon>
        <taxon>Ditrysia</taxon>
        <taxon>Papilionoidea</taxon>
        <taxon>Nymphalidae</taxon>
        <taxon>Satyrinae</taxon>
        <taxon>Satyrini</taxon>
        <taxon>Mycalesina</taxon>
        <taxon>Bicyclus</taxon>
    </lineage>
</organism>
<feature type="domain" description="C2H2-type" evidence="7">
    <location>
        <begin position="308"/>
        <end position="335"/>
    </location>
</feature>
<feature type="domain" description="C2H2-type" evidence="7">
    <location>
        <begin position="485"/>
        <end position="512"/>
    </location>
</feature>
<gene>
    <name evidence="9" type="primary">LOC112049371</name>
</gene>
<evidence type="ECO:0000256" key="4">
    <source>
        <dbReference type="ARBA" id="ARBA00022833"/>
    </source>
</evidence>
<feature type="domain" description="C2H2-type" evidence="7">
    <location>
        <begin position="434"/>
        <end position="461"/>
    </location>
</feature>
<evidence type="ECO:0000256" key="1">
    <source>
        <dbReference type="ARBA" id="ARBA00022723"/>
    </source>
</evidence>
<feature type="domain" description="C2H2-type" evidence="7">
    <location>
        <begin position="70"/>
        <end position="97"/>
    </location>
</feature>
<feature type="domain" description="C2H2-type" evidence="7">
    <location>
        <begin position="280"/>
        <end position="307"/>
    </location>
</feature>
<protein>
    <submittedName>
        <fullName evidence="9">Zinc finger protein 569</fullName>
    </submittedName>
</protein>
<name>A0A6J1NDC0_BICAN</name>
<dbReference type="RefSeq" id="XP_023942998.2">
    <property type="nucleotide sequence ID" value="XM_024087230.2"/>
</dbReference>
<dbReference type="GeneID" id="112049371"/>
<feature type="domain" description="C2H2-type" evidence="7">
    <location>
        <begin position="185"/>
        <end position="212"/>
    </location>
</feature>
<evidence type="ECO:0000256" key="5">
    <source>
        <dbReference type="PROSITE-ProRule" id="PRU00042"/>
    </source>
</evidence>
<keyword evidence="2" id="KW-0677">Repeat</keyword>
<keyword evidence="3 5" id="KW-0863">Zinc-finger</keyword>
<feature type="compositionally biased region" description="Basic residues" evidence="6">
    <location>
        <begin position="578"/>
        <end position="589"/>
    </location>
</feature>
<dbReference type="KEGG" id="bany:112049371"/>
<dbReference type="GO" id="GO:0008270">
    <property type="term" value="F:zinc ion binding"/>
    <property type="evidence" value="ECO:0007669"/>
    <property type="project" value="UniProtKB-KW"/>
</dbReference>
<sequence length="589" mass="69422">MSYLGMIKQECDESEAEQDSDEQNTSTLDTNTQNDWQISIKEEFTCNTEIDLGVDVVVPEQFEFLEHITYTCDICSEKLFQDIDLCIHMRSHRDYSDSFKMVRCNHCKYIPVNIYDLATHIKSHSMDEDSFNCHVCDFSSIDIYSLSVHLDAHVSDPVYKHYSFDWKRNRVKAKQRKSQDKLKYYTCKVCNYRCLKRRSLEVHMFTHTGKRSFPCNLCDFRGLTLRELKRHWTRHMQKTKLVTPHVYKCKFCPFKTGNDQFALERHMKSHTDMGNTNKPFTCMYCKCTFRYMTALWRHIRIHTGEEPYSCNKCKYTCSTLSSLKMHEQTHTGEKAYECAHCAYITRHRRNIVLHTKKHEEALPCTKQNTLTFHSLTNTGEKKHLCKNCDCATEDVSDLVDHMQKHAKKPSTRAKLKNQKNVTSHKLTHTEEKPHLCTHCDYVTEDLNDLVVHMQEHTKTEPKHEKLTNQTTITSDNLTHTEEKLVLCKHCDYVTEDLNNLVVHMQKHTKTEPKHEKLTIQTTITSDNLTHTEEKPHLCKHCDYVTEDLSNLLDHMKKHTKTEPENEKLTNQNTSTSHERKKYRKKTTYV</sequence>
<feature type="domain" description="C2H2-type" evidence="7">
    <location>
        <begin position="536"/>
        <end position="563"/>
    </location>
</feature>
<dbReference type="Pfam" id="PF00096">
    <property type="entry name" value="zf-C2H2"/>
    <property type="match status" value="1"/>
</dbReference>
<evidence type="ECO:0000256" key="6">
    <source>
        <dbReference type="SAM" id="MobiDB-lite"/>
    </source>
</evidence>
<dbReference type="InterPro" id="IPR013087">
    <property type="entry name" value="Znf_C2H2_type"/>
</dbReference>
<keyword evidence="1" id="KW-0479">Metal-binding</keyword>
<feature type="region of interest" description="Disordered" evidence="6">
    <location>
        <begin position="12"/>
        <end position="31"/>
    </location>
</feature>
<feature type="region of interest" description="Disordered" evidence="6">
    <location>
        <begin position="558"/>
        <end position="589"/>
    </location>
</feature>
<evidence type="ECO:0000313" key="9">
    <source>
        <dbReference type="RefSeq" id="XP_023942998.2"/>
    </source>
</evidence>
<feature type="compositionally biased region" description="Acidic residues" evidence="6">
    <location>
        <begin position="12"/>
        <end position="22"/>
    </location>
</feature>
<reference evidence="9" key="1">
    <citation type="submission" date="2025-08" db="UniProtKB">
        <authorList>
            <consortium name="RefSeq"/>
        </authorList>
    </citation>
    <scope>IDENTIFICATION</scope>
</reference>
<proteinExistence type="predicted"/>
<dbReference type="Proteomes" id="UP001652582">
    <property type="component" value="Chromosome 27"/>
</dbReference>
<dbReference type="Gene3D" id="3.30.160.60">
    <property type="entry name" value="Classic Zinc Finger"/>
    <property type="match status" value="6"/>
</dbReference>
<evidence type="ECO:0000259" key="7">
    <source>
        <dbReference type="PROSITE" id="PS50157"/>
    </source>
</evidence>
<feature type="domain" description="C2H2-type" evidence="7">
    <location>
        <begin position="336"/>
        <end position="363"/>
    </location>
</feature>
<keyword evidence="4" id="KW-0862">Zinc</keyword>
<evidence type="ECO:0000313" key="8">
    <source>
        <dbReference type="Proteomes" id="UP001652582"/>
    </source>
</evidence>
<dbReference type="InterPro" id="IPR036236">
    <property type="entry name" value="Znf_C2H2_sf"/>
</dbReference>
<dbReference type="OrthoDB" id="9978265at2759"/>
<accession>A0A6J1NDC0</accession>
<dbReference type="SUPFAM" id="SSF57667">
    <property type="entry name" value="beta-beta-alpha zinc fingers"/>
    <property type="match status" value="7"/>
</dbReference>
<dbReference type="PROSITE" id="PS00028">
    <property type="entry name" value="ZINC_FINGER_C2H2_1"/>
    <property type="match status" value="4"/>
</dbReference>